<dbReference type="GO" id="GO:0035438">
    <property type="term" value="F:cyclic-di-GMP binding"/>
    <property type="evidence" value="ECO:0007669"/>
    <property type="project" value="InterPro"/>
</dbReference>
<evidence type="ECO:0000313" key="2">
    <source>
        <dbReference type="EMBL" id="QNM83020.1"/>
    </source>
</evidence>
<dbReference type="AlphaFoldDB" id="A0A7G9L321"/>
<dbReference type="KEGG" id="ssau:H8M03_01255"/>
<dbReference type="Pfam" id="PF07238">
    <property type="entry name" value="PilZ"/>
    <property type="match status" value="1"/>
</dbReference>
<evidence type="ECO:0000259" key="1">
    <source>
        <dbReference type="Pfam" id="PF07238"/>
    </source>
</evidence>
<dbReference type="SUPFAM" id="SSF141371">
    <property type="entry name" value="PilZ domain-like"/>
    <property type="match status" value="1"/>
</dbReference>
<dbReference type="RefSeq" id="WP_187479975.1">
    <property type="nucleotide sequence ID" value="NZ_CP060697.1"/>
</dbReference>
<dbReference type="Proteomes" id="UP000515861">
    <property type="component" value="Chromosome"/>
</dbReference>
<evidence type="ECO:0000313" key="3">
    <source>
        <dbReference type="Proteomes" id="UP000515861"/>
    </source>
</evidence>
<feature type="domain" description="PilZ" evidence="1">
    <location>
        <begin position="10"/>
        <end position="81"/>
    </location>
</feature>
<dbReference type="EMBL" id="CP060697">
    <property type="protein sequence ID" value="QNM83020.1"/>
    <property type="molecule type" value="Genomic_DNA"/>
</dbReference>
<accession>A0A7G9L321</accession>
<dbReference type="InterPro" id="IPR009875">
    <property type="entry name" value="PilZ_domain"/>
</dbReference>
<name>A0A7G9L321_9SPHN</name>
<reference evidence="2 3" key="1">
    <citation type="submission" date="2020-08" db="EMBL/GenBank/DDBJ databases">
        <title>Sphingomonas sp. sand1-3 16S ribosomal RNA gene Genome sequencing and assembly.</title>
        <authorList>
            <person name="Kang M."/>
        </authorList>
    </citation>
    <scope>NUCLEOTIDE SEQUENCE [LARGE SCALE GENOMIC DNA]</scope>
    <source>
        <strain evidence="3">sand1-3</strain>
    </source>
</reference>
<keyword evidence="3" id="KW-1185">Reference proteome</keyword>
<sequence length="131" mass="14549">MSDEAASTSRRSNRSNVMLKATLQIPGAELEVVLRNLSEDGALIQGKPLPQPQTRVLFQRQGLSVPGRIAWSHYGFAGLEFDFPLFPKELLRHVPSPAQRVDIPIKRPGLSSRPLTPAERSLIQQWAVRSA</sequence>
<proteinExistence type="predicted"/>
<protein>
    <submittedName>
        <fullName evidence="2">PilZ domain-containing protein</fullName>
    </submittedName>
</protein>
<organism evidence="2 3">
    <name type="scientific">Sphingomonas sabuli</name>
    <dbReference type="NCBI Taxonomy" id="2764186"/>
    <lineage>
        <taxon>Bacteria</taxon>
        <taxon>Pseudomonadati</taxon>
        <taxon>Pseudomonadota</taxon>
        <taxon>Alphaproteobacteria</taxon>
        <taxon>Sphingomonadales</taxon>
        <taxon>Sphingomonadaceae</taxon>
        <taxon>Sphingomonas</taxon>
    </lineage>
</organism>
<gene>
    <name evidence="2" type="ORF">H8M03_01255</name>
</gene>